<organism evidence="8 9">
    <name type="scientific">Parenemella sanctibonifatiensis</name>
    <dbReference type="NCBI Taxonomy" id="2016505"/>
    <lineage>
        <taxon>Bacteria</taxon>
        <taxon>Bacillati</taxon>
        <taxon>Actinomycetota</taxon>
        <taxon>Actinomycetes</taxon>
        <taxon>Propionibacteriales</taxon>
        <taxon>Propionibacteriaceae</taxon>
        <taxon>Parenemella</taxon>
    </lineage>
</organism>
<dbReference type="InterPro" id="IPR000792">
    <property type="entry name" value="Tscrpt_reg_LuxR_C"/>
</dbReference>
<feature type="modified residue" description="4-aspartylphosphate" evidence="5">
    <location>
        <position position="54"/>
    </location>
</feature>
<dbReference type="SUPFAM" id="SSF52172">
    <property type="entry name" value="CheY-like"/>
    <property type="match status" value="1"/>
</dbReference>
<keyword evidence="4" id="KW-0804">Transcription</keyword>
<dbReference type="EMBL" id="NMVI01000029">
    <property type="protein sequence ID" value="OYN84079.1"/>
    <property type="molecule type" value="Genomic_DNA"/>
</dbReference>
<accession>A0A255DXM7</accession>
<dbReference type="AlphaFoldDB" id="A0A255DXM7"/>
<dbReference type="GO" id="GO:0000160">
    <property type="term" value="P:phosphorelay signal transduction system"/>
    <property type="evidence" value="ECO:0007669"/>
    <property type="project" value="InterPro"/>
</dbReference>
<dbReference type="Pfam" id="PF00072">
    <property type="entry name" value="Response_reg"/>
    <property type="match status" value="1"/>
</dbReference>
<dbReference type="Gene3D" id="3.40.50.2300">
    <property type="match status" value="1"/>
</dbReference>
<dbReference type="PRINTS" id="PR00038">
    <property type="entry name" value="HTHLUXR"/>
</dbReference>
<dbReference type="InterPro" id="IPR016032">
    <property type="entry name" value="Sig_transdc_resp-reg_C-effctor"/>
</dbReference>
<sequence length="215" mass="23459">MIRVMLVDDQAMVRRAFALMLDLEDDIDLVGEAADGAEAVSKARTLRPDVVLMDVEMPQVNGLDATRQICRESDSPEVIILTTFDRDDYVFDALQAGAAGFLLKNAEPEQLLESVRTVARGDALLAPEVTRRVIARAVGEQRHRPASPGLASLTAREREVLVLVARGLSNAEIADQLVLGEATIKSHVSNCLAKLGVRDRVQAVIHAFKYGLMDD</sequence>
<evidence type="ECO:0000256" key="3">
    <source>
        <dbReference type="ARBA" id="ARBA00023125"/>
    </source>
</evidence>
<dbReference type="PROSITE" id="PS50110">
    <property type="entry name" value="RESPONSE_REGULATORY"/>
    <property type="match status" value="1"/>
</dbReference>
<evidence type="ECO:0000256" key="2">
    <source>
        <dbReference type="ARBA" id="ARBA00023015"/>
    </source>
</evidence>
<name>A0A255DXM7_9ACTN</name>
<evidence type="ECO:0000256" key="4">
    <source>
        <dbReference type="ARBA" id="ARBA00023163"/>
    </source>
</evidence>
<reference evidence="8 9" key="1">
    <citation type="submission" date="2017-07" db="EMBL/GenBank/DDBJ databases">
        <title>Draft whole genome sequences of clinical Proprionibacteriaceae strains.</title>
        <authorList>
            <person name="Bernier A.-M."/>
            <person name="Bernard K."/>
            <person name="Domingo M.-C."/>
        </authorList>
    </citation>
    <scope>NUCLEOTIDE SEQUENCE [LARGE SCALE GENOMIC DNA]</scope>
    <source>
        <strain evidence="8 9">NML 160184</strain>
    </source>
</reference>
<keyword evidence="3 8" id="KW-0238">DNA-binding</keyword>
<proteinExistence type="predicted"/>
<dbReference type="Pfam" id="PF00196">
    <property type="entry name" value="GerE"/>
    <property type="match status" value="1"/>
</dbReference>
<feature type="domain" description="HTH luxR-type" evidence="6">
    <location>
        <begin position="146"/>
        <end position="211"/>
    </location>
</feature>
<evidence type="ECO:0000256" key="5">
    <source>
        <dbReference type="PROSITE-ProRule" id="PRU00169"/>
    </source>
</evidence>
<dbReference type="PROSITE" id="PS50043">
    <property type="entry name" value="HTH_LUXR_2"/>
    <property type="match status" value="1"/>
</dbReference>
<evidence type="ECO:0000313" key="8">
    <source>
        <dbReference type="EMBL" id="OYN84079.1"/>
    </source>
</evidence>
<dbReference type="RefSeq" id="WP_094451910.1">
    <property type="nucleotide sequence ID" value="NZ_NMVI01000029.1"/>
</dbReference>
<evidence type="ECO:0000313" key="9">
    <source>
        <dbReference type="Proteomes" id="UP000216533"/>
    </source>
</evidence>
<dbReference type="SMART" id="SM00421">
    <property type="entry name" value="HTH_LUXR"/>
    <property type="match status" value="1"/>
</dbReference>
<dbReference type="InterPro" id="IPR011006">
    <property type="entry name" value="CheY-like_superfamily"/>
</dbReference>
<comment type="caution">
    <text evidence="8">The sequence shown here is derived from an EMBL/GenBank/DDBJ whole genome shotgun (WGS) entry which is preliminary data.</text>
</comment>
<dbReference type="CDD" id="cd17535">
    <property type="entry name" value="REC_NarL-like"/>
    <property type="match status" value="1"/>
</dbReference>
<keyword evidence="1 5" id="KW-0597">Phosphoprotein</keyword>
<dbReference type="GO" id="GO:0003677">
    <property type="term" value="F:DNA binding"/>
    <property type="evidence" value="ECO:0007669"/>
    <property type="project" value="UniProtKB-KW"/>
</dbReference>
<gene>
    <name evidence="8" type="ORF">CGZ92_13590</name>
</gene>
<protein>
    <submittedName>
        <fullName evidence="8">DNA-binding response regulator</fullName>
    </submittedName>
</protein>
<dbReference type="SUPFAM" id="SSF46894">
    <property type="entry name" value="C-terminal effector domain of the bipartite response regulators"/>
    <property type="match status" value="1"/>
</dbReference>
<dbReference type="InterPro" id="IPR039420">
    <property type="entry name" value="WalR-like"/>
</dbReference>
<evidence type="ECO:0000259" key="7">
    <source>
        <dbReference type="PROSITE" id="PS50110"/>
    </source>
</evidence>
<dbReference type="CDD" id="cd06170">
    <property type="entry name" value="LuxR_C_like"/>
    <property type="match status" value="1"/>
</dbReference>
<dbReference type="InterPro" id="IPR001789">
    <property type="entry name" value="Sig_transdc_resp-reg_receiver"/>
</dbReference>
<feature type="domain" description="Response regulatory" evidence="7">
    <location>
        <begin position="3"/>
        <end position="119"/>
    </location>
</feature>
<dbReference type="SMART" id="SM00448">
    <property type="entry name" value="REC"/>
    <property type="match status" value="1"/>
</dbReference>
<dbReference type="Proteomes" id="UP000216533">
    <property type="component" value="Unassembled WGS sequence"/>
</dbReference>
<keyword evidence="2" id="KW-0805">Transcription regulation</keyword>
<dbReference type="PANTHER" id="PTHR43214">
    <property type="entry name" value="TWO-COMPONENT RESPONSE REGULATOR"/>
    <property type="match status" value="1"/>
</dbReference>
<evidence type="ECO:0000256" key="1">
    <source>
        <dbReference type="ARBA" id="ARBA00022553"/>
    </source>
</evidence>
<dbReference type="InterPro" id="IPR058245">
    <property type="entry name" value="NreC/VraR/RcsB-like_REC"/>
</dbReference>
<evidence type="ECO:0000259" key="6">
    <source>
        <dbReference type="PROSITE" id="PS50043"/>
    </source>
</evidence>
<dbReference type="GO" id="GO:0006355">
    <property type="term" value="P:regulation of DNA-templated transcription"/>
    <property type="evidence" value="ECO:0007669"/>
    <property type="project" value="InterPro"/>
</dbReference>
<dbReference type="PANTHER" id="PTHR43214:SF24">
    <property type="entry name" value="TRANSCRIPTIONAL REGULATORY PROTEIN NARL-RELATED"/>
    <property type="match status" value="1"/>
</dbReference>